<dbReference type="GO" id="GO:0043137">
    <property type="term" value="P:DNA replication, removal of RNA primer"/>
    <property type="evidence" value="ECO:0007669"/>
    <property type="project" value="TreeGrafter"/>
</dbReference>
<evidence type="ECO:0000256" key="7">
    <source>
        <dbReference type="ARBA" id="ARBA00017721"/>
    </source>
</evidence>
<dbReference type="Proteomes" id="UP000501676">
    <property type="component" value="Chromosome"/>
</dbReference>
<dbReference type="InterPro" id="IPR012337">
    <property type="entry name" value="RNaseH-like_sf"/>
</dbReference>
<keyword evidence="8" id="KW-0540">Nuclease</keyword>
<dbReference type="AlphaFoldDB" id="A0A6G7BI39"/>
<dbReference type="GO" id="GO:0004523">
    <property type="term" value="F:RNA-DNA hybrid ribonuclease activity"/>
    <property type="evidence" value="ECO:0007669"/>
    <property type="project" value="UniProtKB-EC"/>
</dbReference>
<name>A0A6G7BI39_9LACO</name>
<comment type="function">
    <text evidence="3">Endonuclease that specifically degrades the RNA of RNA-DNA hybrids.</text>
</comment>
<dbReference type="InterPro" id="IPR022892">
    <property type="entry name" value="RNaseHI"/>
</dbReference>
<keyword evidence="11" id="KW-0378">Hydrolase</keyword>
<evidence type="ECO:0000256" key="3">
    <source>
        <dbReference type="ARBA" id="ARBA00004065"/>
    </source>
</evidence>
<dbReference type="InterPro" id="IPR009027">
    <property type="entry name" value="Ribosomal_bL9/RNase_H1_N"/>
</dbReference>
<keyword evidence="10" id="KW-0255">Endonuclease</keyword>
<evidence type="ECO:0000256" key="5">
    <source>
        <dbReference type="ARBA" id="ARBA00011245"/>
    </source>
</evidence>
<dbReference type="RefSeq" id="WP_006730805.1">
    <property type="nucleotide sequence ID" value="NZ_CP049223.1"/>
</dbReference>
<dbReference type="InterPro" id="IPR011320">
    <property type="entry name" value="RNase_H1_N"/>
</dbReference>
<protein>
    <recommendedName>
        <fullName evidence="7">Ribonuclease H</fullName>
        <ecNumber evidence="6">3.1.26.4</ecNumber>
    </recommendedName>
</protein>
<dbReference type="InterPro" id="IPR002156">
    <property type="entry name" value="RNaseH_domain"/>
</dbReference>
<proteinExistence type="inferred from homology"/>
<keyword evidence="12" id="KW-0460">Magnesium</keyword>
<dbReference type="GO" id="GO:0003676">
    <property type="term" value="F:nucleic acid binding"/>
    <property type="evidence" value="ECO:0007669"/>
    <property type="project" value="InterPro"/>
</dbReference>
<evidence type="ECO:0000313" key="15">
    <source>
        <dbReference type="Proteomes" id="UP000501676"/>
    </source>
</evidence>
<keyword evidence="9" id="KW-0479">Metal-binding</keyword>
<feature type="domain" description="RNase H type-1" evidence="13">
    <location>
        <begin position="57"/>
        <end position="213"/>
    </location>
</feature>
<dbReference type="CDD" id="cd09278">
    <property type="entry name" value="RNase_HI_prokaryote_like"/>
    <property type="match status" value="1"/>
</dbReference>
<dbReference type="FunFam" id="3.40.970.10:FF:000002">
    <property type="entry name" value="Ribonuclease H"/>
    <property type="match status" value="1"/>
</dbReference>
<evidence type="ECO:0000256" key="4">
    <source>
        <dbReference type="ARBA" id="ARBA00005300"/>
    </source>
</evidence>
<evidence type="ECO:0000256" key="6">
    <source>
        <dbReference type="ARBA" id="ARBA00012180"/>
    </source>
</evidence>
<evidence type="ECO:0000313" key="14">
    <source>
        <dbReference type="EMBL" id="QIH24343.1"/>
    </source>
</evidence>
<evidence type="ECO:0000256" key="10">
    <source>
        <dbReference type="ARBA" id="ARBA00022759"/>
    </source>
</evidence>
<evidence type="ECO:0000259" key="13">
    <source>
        <dbReference type="PROSITE" id="PS50879"/>
    </source>
</evidence>
<dbReference type="InterPro" id="IPR037056">
    <property type="entry name" value="RNase_H1_N_sf"/>
</dbReference>
<accession>A0A6G7BI39</accession>
<evidence type="ECO:0000256" key="12">
    <source>
        <dbReference type="ARBA" id="ARBA00022842"/>
    </source>
</evidence>
<evidence type="ECO:0000256" key="11">
    <source>
        <dbReference type="ARBA" id="ARBA00022801"/>
    </source>
</evidence>
<comment type="cofactor">
    <cofactor evidence="2">
        <name>Mg(2+)</name>
        <dbReference type="ChEBI" id="CHEBI:18420"/>
    </cofactor>
</comment>
<evidence type="ECO:0000256" key="2">
    <source>
        <dbReference type="ARBA" id="ARBA00001946"/>
    </source>
</evidence>
<dbReference type="EMBL" id="CP049228">
    <property type="protein sequence ID" value="QIH24343.1"/>
    <property type="molecule type" value="Genomic_DNA"/>
</dbReference>
<reference evidence="14 15" key="1">
    <citation type="submission" date="2020-02" db="EMBL/GenBank/DDBJ databases">
        <title>Complete genome sequences of six Lactobacillus iners strains isolated from the human vagina.</title>
        <authorList>
            <person name="France M.T."/>
            <person name="Rutt L."/>
            <person name="Narina S."/>
            <person name="Arbaugh S."/>
            <person name="Humphrys M.S."/>
            <person name="Ma B."/>
            <person name="Hayward M.R."/>
            <person name="Relman D."/>
            <person name="Kwon D.S."/>
            <person name="Ravel J."/>
        </authorList>
    </citation>
    <scope>NUCLEOTIDE SEQUENCE [LARGE SCALE GENOMIC DNA]</scope>
    <source>
        <strain evidence="14 15">C0210C1</strain>
    </source>
</reference>
<dbReference type="PANTHER" id="PTHR10642:SF26">
    <property type="entry name" value="RIBONUCLEASE H1"/>
    <property type="match status" value="1"/>
</dbReference>
<dbReference type="PROSITE" id="PS50879">
    <property type="entry name" value="RNASE_H_1"/>
    <property type="match status" value="1"/>
</dbReference>
<dbReference type="InterPro" id="IPR050092">
    <property type="entry name" value="RNase_H"/>
</dbReference>
<dbReference type="SUPFAM" id="SSF55658">
    <property type="entry name" value="L9 N-domain-like"/>
    <property type="match status" value="1"/>
</dbReference>
<dbReference type="SUPFAM" id="SSF53098">
    <property type="entry name" value="Ribonuclease H-like"/>
    <property type="match status" value="1"/>
</dbReference>
<evidence type="ECO:0000256" key="1">
    <source>
        <dbReference type="ARBA" id="ARBA00000077"/>
    </source>
</evidence>
<organism evidence="14 15">
    <name type="scientific">Lactobacillus iners</name>
    <dbReference type="NCBI Taxonomy" id="147802"/>
    <lineage>
        <taxon>Bacteria</taxon>
        <taxon>Bacillati</taxon>
        <taxon>Bacillota</taxon>
        <taxon>Bacilli</taxon>
        <taxon>Lactobacillales</taxon>
        <taxon>Lactobacillaceae</taxon>
        <taxon>Lactobacillus</taxon>
    </lineage>
</organism>
<sequence>MKFYAVRKGRKVGIFNTWQETKENVVNFSGAEYKSFNSMEAAQAYLNADKPVVDDYSDCDIIVYTDGGCRNNGVHKGGHVKKDDKAAWAYTIRCKDETCSIDGVGGERGATNNQMELTGLIEAIEMLIKKNWQNKKIRFCLDSKYVIENIDRLSTWKAAGWRNTSGLVANKDKWQKLEPLLQECTNKSFFWVKGHADSEGNNYVDRKLNEYMDDEM</sequence>
<dbReference type="InterPro" id="IPR036397">
    <property type="entry name" value="RNaseH_sf"/>
</dbReference>
<comment type="subunit">
    <text evidence="5">Monomer.</text>
</comment>
<dbReference type="GO" id="GO:0000287">
    <property type="term" value="F:magnesium ion binding"/>
    <property type="evidence" value="ECO:0007669"/>
    <property type="project" value="InterPro"/>
</dbReference>
<evidence type="ECO:0000256" key="9">
    <source>
        <dbReference type="ARBA" id="ARBA00022723"/>
    </source>
</evidence>
<dbReference type="PANTHER" id="PTHR10642">
    <property type="entry name" value="RIBONUCLEASE H1"/>
    <property type="match status" value="1"/>
</dbReference>
<gene>
    <name evidence="14" type="ORF">G6Z83_06645</name>
</gene>
<dbReference type="Pfam" id="PF00075">
    <property type="entry name" value="RNase_H"/>
    <property type="match status" value="1"/>
</dbReference>
<dbReference type="InterPro" id="IPR017067">
    <property type="entry name" value="RNase_H1_euk"/>
</dbReference>
<dbReference type="PIRSF" id="PIRSF036852">
    <property type="entry name" value="Ribonuclease_H1_euk"/>
    <property type="match status" value="1"/>
</dbReference>
<dbReference type="EC" id="3.1.26.4" evidence="6"/>
<comment type="catalytic activity">
    <reaction evidence="1">
        <text>Endonucleolytic cleavage to 5'-phosphomonoester.</text>
        <dbReference type="EC" id="3.1.26.4"/>
    </reaction>
</comment>
<dbReference type="Pfam" id="PF01693">
    <property type="entry name" value="Cauli_VI"/>
    <property type="match status" value="1"/>
</dbReference>
<comment type="similarity">
    <text evidence="4">Belongs to the RNase H family.</text>
</comment>
<dbReference type="Gene3D" id="3.40.970.10">
    <property type="entry name" value="Ribonuclease H1, N-terminal domain"/>
    <property type="match status" value="1"/>
</dbReference>
<evidence type="ECO:0000256" key="8">
    <source>
        <dbReference type="ARBA" id="ARBA00022722"/>
    </source>
</evidence>
<dbReference type="Gene3D" id="3.30.420.10">
    <property type="entry name" value="Ribonuclease H-like superfamily/Ribonuclease H"/>
    <property type="match status" value="1"/>
</dbReference>